<dbReference type="KEGG" id="eaj:Q3M24_19570"/>
<dbReference type="CDD" id="cd06259">
    <property type="entry name" value="YdcF-like"/>
    <property type="match status" value="1"/>
</dbReference>
<dbReference type="PANTHER" id="PTHR30336">
    <property type="entry name" value="INNER MEMBRANE PROTEIN, PROBABLE PERMEASE"/>
    <property type="match status" value="1"/>
</dbReference>
<evidence type="ECO:0000256" key="1">
    <source>
        <dbReference type="SAM" id="Phobius"/>
    </source>
</evidence>
<accession>A0AAU8LTH9</accession>
<dbReference type="InterPro" id="IPR003848">
    <property type="entry name" value="DUF218"/>
</dbReference>
<protein>
    <submittedName>
        <fullName evidence="3">ElyC/SanA/YdcF family protein</fullName>
    </submittedName>
</protein>
<keyword evidence="1" id="KW-0472">Membrane</keyword>
<gene>
    <name evidence="3" type="ORF">Q3M24_19570</name>
</gene>
<feature type="domain" description="DUF218" evidence="2">
    <location>
        <begin position="86"/>
        <end position="227"/>
    </location>
</feature>
<reference evidence="3" key="2">
    <citation type="submission" date="2024-06" db="EMBL/GenBank/DDBJ databases">
        <authorList>
            <person name="Plum-Jensen L.E."/>
            <person name="Schramm A."/>
            <person name="Marshall I.P.G."/>
        </authorList>
    </citation>
    <scope>NUCLEOTIDE SEQUENCE</scope>
    <source>
        <strain evidence="3">Rat1</strain>
    </source>
</reference>
<feature type="transmembrane region" description="Helical" evidence="1">
    <location>
        <begin position="7"/>
        <end position="31"/>
    </location>
</feature>
<dbReference type="AlphaFoldDB" id="A0AAU8LTH9"/>
<keyword evidence="1" id="KW-1133">Transmembrane helix</keyword>
<dbReference type="GO" id="GO:0000270">
    <property type="term" value="P:peptidoglycan metabolic process"/>
    <property type="evidence" value="ECO:0007669"/>
    <property type="project" value="TreeGrafter"/>
</dbReference>
<reference evidence="3" key="1">
    <citation type="journal article" date="2024" name="Syst. Appl. Microbiol.">
        <title>First single-strain enrichments of Electrothrix cable bacteria, description of E. aestuarii sp. nov. and E. rattekaaiensis sp. nov., and proposal of a cable bacteria taxonomy following the rules of the SeqCode.</title>
        <authorList>
            <person name="Plum-Jensen L.E."/>
            <person name="Schramm A."/>
            <person name="Marshall I.P.G."/>
        </authorList>
    </citation>
    <scope>NUCLEOTIDE SEQUENCE</scope>
    <source>
        <strain evidence="3">Rat1</strain>
    </source>
</reference>
<dbReference type="GO" id="GO:0043164">
    <property type="term" value="P:Gram-negative-bacterium-type cell wall biogenesis"/>
    <property type="evidence" value="ECO:0007669"/>
    <property type="project" value="TreeGrafter"/>
</dbReference>
<sequence>MIDFLRFLVPIFAPLPLGAFCLLLALLFLILRMYKMTAFTLLFSLSFFLVLGYGMPARQQLSNMERKYSPLDVEKISTKEKQQIRFVVVLGNANITDPGIPESNQLSSTSLYRLVEGIRIQRELPQTFLILSGGANQDSQANAVVAGRVAESLGMNESQLIIKKDPKDTAEEAKLLQPMLKEMPFILVTSAAHMERAMKLFQDTGMHPIPAPTDFLVKDNNQLTSSSFVPTLENLWLSERLIYAWGAKAWNTVSSLIK</sequence>
<feature type="transmembrane region" description="Helical" evidence="1">
    <location>
        <begin position="37"/>
        <end position="57"/>
    </location>
</feature>
<dbReference type="InterPro" id="IPR051599">
    <property type="entry name" value="Cell_Envelope_Assoc"/>
</dbReference>
<proteinExistence type="predicted"/>
<dbReference type="EMBL" id="CP159373">
    <property type="protein sequence ID" value="XCN72465.1"/>
    <property type="molecule type" value="Genomic_DNA"/>
</dbReference>
<dbReference type="PANTHER" id="PTHR30336:SF4">
    <property type="entry name" value="ENVELOPE BIOGENESIS FACTOR ELYC"/>
    <property type="match status" value="1"/>
</dbReference>
<dbReference type="Pfam" id="PF02698">
    <property type="entry name" value="DUF218"/>
    <property type="match status" value="1"/>
</dbReference>
<keyword evidence="1" id="KW-0812">Transmembrane</keyword>
<dbReference type="GO" id="GO:0005886">
    <property type="term" value="C:plasma membrane"/>
    <property type="evidence" value="ECO:0007669"/>
    <property type="project" value="TreeGrafter"/>
</dbReference>
<name>A0AAU8LTH9_9BACT</name>
<organism evidence="3">
    <name type="scientific">Candidatus Electrothrix aestuarii</name>
    <dbReference type="NCBI Taxonomy" id="3062594"/>
    <lineage>
        <taxon>Bacteria</taxon>
        <taxon>Pseudomonadati</taxon>
        <taxon>Thermodesulfobacteriota</taxon>
        <taxon>Desulfobulbia</taxon>
        <taxon>Desulfobulbales</taxon>
        <taxon>Desulfobulbaceae</taxon>
        <taxon>Candidatus Electrothrix</taxon>
    </lineage>
</organism>
<evidence type="ECO:0000259" key="2">
    <source>
        <dbReference type="Pfam" id="PF02698"/>
    </source>
</evidence>
<evidence type="ECO:0000313" key="3">
    <source>
        <dbReference type="EMBL" id="XCN72465.1"/>
    </source>
</evidence>